<comment type="caution">
    <text evidence="5">The sequence shown here is derived from an EMBL/GenBank/DDBJ whole genome shotgun (WGS) entry which is preliminary data.</text>
</comment>
<dbReference type="EMBL" id="JAUTWS010000008">
    <property type="protein sequence ID" value="MDO9708842.1"/>
    <property type="molecule type" value="Genomic_DNA"/>
</dbReference>
<gene>
    <name evidence="5" type="ORF">Q7A36_10865</name>
</gene>
<feature type="transmembrane region" description="Helical" evidence="4">
    <location>
        <begin position="135"/>
        <end position="160"/>
    </location>
</feature>
<feature type="transmembrane region" description="Helical" evidence="4">
    <location>
        <begin position="12"/>
        <end position="33"/>
    </location>
</feature>
<feature type="transmembrane region" description="Helical" evidence="4">
    <location>
        <begin position="300"/>
        <end position="326"/>
    </location>
</feature>
<dbReference type="InterPro" id="IPR050327">
    <property type="entry name" value="Proton-linked_MCT"/>
</dbReference>
<accession>A0ABT9DY54</accession>
<dbReference type="PANTHER" id="PTHR11360">
    <property type="entry name" value="MONOCARBOXYLATE TRANSPORTER"/>
    <property type="match status" value="1"/>
</dbReference>
<reference evidence="5 6" key="1">
    <citation type="submission" date="2023-08" db="EMBL/GenBank/DDBJ databases">
        <title>The draft genome sequence of Paracraurococcus sp. LOR1-02.</title>
        <authorList>
            <person name="Kingkaew E."/>
            <person name="Tanasupawat S."/>
        </authorList>
    </citation>
    <scope>NUCLEOTIDE SEQUENCE [LARGE SCALE GENOMIC DNA]</scope>
    <source>
        <strain evidence="5 6">LOR1-02</strain>
    </source>
</reference>
<keyword evidence="3 4" id="KW-0472">Membrane</keyword>
<dbReference type="RefSeq" id="WP_305103704.1">
    <property type="nucleotide sequence ID" value="NZ_JAUTWS010000008.1"/>
</dbReference>
<feature type="transmembrane region" description="Helical" evidence="4">
    <location>
        <begin position="45"/>
        <end position="69"/>
    </location>
</feature>
<protein>
    <submittedName>
        <fullName evidence="5">MFS transporter</fullName>
    </submittedName>
</protein>
<dbReference type="InterPro" id="IPR036259">
    <property type="entry name" value="MFS_trans_sf"/>
</dbReference>
<proteinExistence type="predicted"/>
<feature type="transmembrane region" description="Helical" evidence="4">
    <location>
        <begin position="102"/>
        <end position="123"/>
    </location>
</feature>
<evidence type="ECO:0000313" key="5">
    <source>
        <dbReference type="EMBL" id="MDO9708842.1"/>
    </source>
</evidence>
<feature type="transmembrane region" description="Helical" evidence="4">
    <location>
        <begin position="276"/>
        <end position="294"/>
    </location>
</feature>
<organism evidence="5 6">
    <name type="scientific">Paracraurococcus lichenis</name>
    <dbReference type="NCBI Taxonomy" id="3064888"/>
    <lineage>
        <taxon>Bacteria</taxon>
        <taxon>Pseudomonadati</taxon>
        <taxon>Pseudomonadota</taxon>
        <taxon>Alphaproteobacteria</taxon>
        <taxon>Acetobacterales</taxon>
        <taxon>Roseomonadaceae</taxon>
        <taxon>Paracraurococcus</taxon>
    </lineage>
</organism>
<name>A0ABT9DY54_9PROT</name>
<feature type="transmembrane region" description="Helical" evidence="4">
    <location>
        <begin position="363"/>
        <end position="384"/>
    </location>
</feature>
<dbReference type="Pfam" id="PF07690">
    <property type="entry name" value="MFS_1"/>
    <property type="match status" value="1"/>
</dbReference>
<feature type="transmembrane region" description="Helical" evidence="4">
    <location>
        <begin position="210"/>
        <end position="232"/>
    </location>
</feature>
<keyword evidence="1 4" id="KW-0812">Transmembrane</keyword>
<dbReference type="Proteomes" id="UP001243009">
    <property type="component" value="Unassembled WGS sequence"/>
</dbReference>
<feature type="transmembrane region" description="Helical" evidence="4">
    <location>
        <begin position="76"/>
        <end position="96"/>
    </location>
</feature>
<dbReference type="InterPro" id="IPR011701">
    <property type="entry name" value="MFS"/>
</dbReference>
<evidence type="ECO:0000313" key="6">
    <source>
        <dbReference type="Proteomes" id="UP001243009"/>
    </source>
</evidence>
<evidence type="ECO:0000256" key="4">
    <source>
        <dbReference type="SAM" id="Phobius"/>
    </source>
</evidence>
<dbReference type="SUPFAM" id="SSF103473">
    <property type="entry name" value="MFS general substrate transporter"/>
    <property type="match status" value="1"/>
</dbReference>
<feature type="transmembrane region" description="Helical" evidence="4">
    <location>
        <begin position="166"/>
        <end position="189"/>
    </location>
</feature>
<sequence length="394" mass="38948">MPEAAFGRTGLGLAAVTVLNLPLGTVYAFSVFIRPLEAELGLSRAALSFVFGLTLVGFTAGMNLAPLLYRAASAAVLTAGCAAFAAFGMALAASATGLVQLALGYGVLFGLGGGAAYVVLLQGMNLMLGGARRGLANGFIVSLYPMGAMIGAPLFGWALGGFGLRATLGGLAAALLGAGLLAALLARLAGMRLEPPAGAAAPQAPGQRSVFWRIWLVFFLAAAAGLTVLGQAAGMVEAYGGSTALALSATTAITGFVAGARIVGGWLADRIPAPRVLAFAHLLALGGGVVLLAFPAAGPAVVSLAMIGMGYGLVSGSTAAAIGIYWGAAAYGRMAGRLYAAWCVAAVTLPVLAGRLFDLTGGYAGTLAIAATGNLLAAAIAASLPRRQPVPAPA</sequence>
<keyword evidence="6" id="KW-1185">Reference proteome</keyword>
<evidence type="ECO:0000256" key="3">
    <source>
        <dbReference type="ARBA" id="ARBA00023136"/>
    </source>
</evidence>
<dbReference type="Gene3D" id="1.20.1250.20">
    <property type="entry name" value="MFS general substrate transporter like domains"/>
    <property type="match status" value="2"/>
</dbReference>
<evidence type="ECO:0000256" key="1">
    <source>
        <dbReference type="ARBA" id="ARBA00022692"/>
    </source>
</evidence>
<feature type="transmembrane region" description="Helical" evidence="4">
    <location>
        <begin position="338"/>
        <end position="357"/>
    </location>
</feature>
<keyword evidence="2 4" id="KW-1133">Transmembrane helix</keyword>
<evidence type="ECO:0000256" key="2">
    <source>
        <dbReference type="ARBA" id="ARBA00022989"/>
    </source>
</evidence>
<feature type="transmembrane region" description="Helical" evidence="4">
    <location>
        <begin position="244"/>
        <end position="264"/>
    </location>
</feature>